<dbReference type="SUPFAM" id="SSF88659">
    <property type="entry name" value="Sigma3 and sigma4 domains of RNA polymerase sigma factors"/>
    <property type="match status" value="1"/>
</dbReference>
<dbReference type="EMBL" id="JAMQOQ010000005">
    <property type="protein sequence ID" value="MDS0296124.1"/>
    <property type="molecule type" value="Genomic_DNA"/>
</dbReference>
<protein>
    <submittedName>
        <fullName evidence="5">Helix-turn-helix domain-containing protein</fullName>
    </submittedName>
</protein>
<evidence type="ECO:0000256" key="1">
    <source>
        <dbReference type="ARBA" id="ARBA00023015"/>
    </source>
</evidence>
<feature type="domain" description="Bacterioopsin transcriptional activator GAF and HTH associated" evidence="4">
    <location>
        <begin position="5"/>
        <end position="140"/>
    </location>
</feature>
<keyword evidence="6" id="KW-1185">Reference proteome</keyword>
<evidence type="ECO:0000259" key="4">
    <source>
        <dbReference type="Pfam" id="PF15915"/>
    </source>
</evidence>
<proteinExistence type="predicted"/>
<evidence type="ECO:0000313" key="5">
    <source>
        <dbReference type="EMBL" id="MDS0296124.1"/>
    </source>
</evidence>
<organism evidence="5 6">
    <name type="scientific">Halogeometricum luteum</name>
    <dbReference type="NCBI Taxonomy" id="2950537"/>
    <lineage>
        <taxon>Archaea</taxon>
        <taxon>Methanobacteriati</taxon>
        <taxon>Methanobacteriota</taxon>
        <taxon>Stenosarchaea group</taxon>
        <taxon>Halobacteria</taxon>
        <taxon>Halobacteriales</taxon>
        <taxon>Haloferacaceae</taxon>
        <taxon>Halogeometricum</taxon>
    </lineage>
</organism>
<dbReference type="InterPro" id="IPR013324">
    <property type="entry name" value="RNA_pol_sigma_r3/r4-like"/>
</dbReference>
<name>A0ABU2G7B2_9EURY</name>
<keyword evidence="1" id="KW-0805">Transcription regulation</keyword>
<evidence type="ECO:0000313" key="6">
    <source>
        <dbReference type="Proteomes" id="UP001254813"/>
    </source>
</evidence>
<reference evidence="5 6" key="1">
    <citation type="submission" date="2022-06" db="EMBL/GenBank/DDBJ databases">
        <title>Halogeometricum sp. a new haloarchaeum isolate from saline soil.</title>
        <authorList>
            <person name="Strakova D."/>
            <person name="Galisteo C."/>
            <person name="Sanchez-Porro C."/>
            <person name="Ventosa A."/>
        </authorList>
    </citation>
    <scope>NUCLEOTIDE SEQUENCE [LARGE SCALE GENOMIC DNA]</scope>
    <source>
        <strain evidence="6">S3BR25-2</strain>
    </source>
</reference>
<keyword evidence="2" id="KW-0804">Transcription</keyword>
<dbReference type="PANTHER" id="PTHR34236:SF1">
    <property type="entry name" value="DIMETHYL SULFOXIDE REDUCTASE TRANSCRIPTIONAL ACTIVATOR"/>
    <property type="match status" value="1"/>
</dbReference>
<dbReference type="Pfam" id="PF04967">
    <property type="entry name" value="HTH_10"/>
    <property type="match status" value="1"/>
</dbReference>
<accession>A0ABU2G7B2</accession>
<evidence type="ECO:0000256" key="2">
    <source>
        <dbReference type="ARBA" id="ARBA00023163"/>
    </source>
</evidence>
<dbReference type="PANTHER" id="PTHR34236">
    <property type="entry name" value="DIMETHYL SULFOXIDE REDUCTASE TRANSCRIPTIONAL ACTIVATOR"/>
    <property type="match status" value="1"/>
</dbReference>
<dbReference type="Proteomes" id="UP001254813">
    <property type="component" value="Unassembled WGS sequence"/>
</dbReference>
<dbReference type="RefSeq" id="WP_310930111.1">
    <property type="nucleotide sequence ID" value="NZ_JAMQOQ010000005.1"/>
</dbReference>
<gene>
    <name evidence="5" type="ORF">NDI79_18265</name>
</gene>
<evidence type="ECO:0000259" key="3">
    <source>
        <dbReference type="Pfam" id="PF04967"/>
    </source>
</evidence>
<feature type="domain" description="HTH bat-type" evidence="3">
    <location>
        <begin position="155"/>
        <end position="206"/>
    </location>
</feature>
<dbReference type="InterPro" id="IPR007050">
    <property type="entry name" value="HTH_bacterioopsin"/>
</dbReference>
<sequence>MTALLQFTVQSDEFVLGEALDVDAATYIELTQFVPVGEALIPYFWADTEDDDAVASAVRASEYVESVDKLNGATGRSLFQVRWKPGVDGLLDALETHDLAVQRAICSEGSWRFELIAEDRETFAEFQSTCKEKGLDLTVTRLSDSIARDSALYGLTDKQRNALLEAYEAGYYDVNRTVRLGEISEELEISQQALGALLRRGTGSLIEHTIAVEHSV</sequence>
<dbReference type="InterPro" id="IPR031803">
    <property type="entry name" value="BAT_GAF/HTH-assoc"/>
</dbReference>
<comment type="caution">
    <text evidence="5">The sequence shown here is derived from an EMBL/GenBank/DDBJ whole genome shotgun (WGS) entry which is preliminary data.</text>
</comment>
<dbReference type="Pfam" id="PF15915">
    <property type="entry name" value="BAT"/>
    <property type="match status" value="1"/>
</dbReference>